<dbReference type="EMBL" id="CACRYJ010000058">
    <property type="protein sequence ID" value="VZO39184.1"/>
    <property type="molecule type" value="Genomic_DNA"/>
</dbReference>
<comment type="caution">
    <text evidence="2">The sequence shown here is derived from an EMBL/GenBank/DDBJ whole genome shotgun (WGS) entry which is preliminary data.</text>
</comment>
<gene>
    <name evidence="2" type="ORF">HALOF300_03879</name>
</gene>
<reference evidence="2 3" key="1">
    <citation type="submission" date="2019-11" db="EMBL/GenBank/DDBJ databases">
        <authorList>
            <person name="Criscuolo A."/>
        </authorList>
    </citation>
    <scope>NUCLEOTIDE SEQUENCE [LARGE SCALE GENOMIC DNA]</scope>
    <source>
        <strain evidence="2">CIP111667</strain>
    </source>
</reference>
<proteinExistence type="predicted"/>
<dbReference type="RefSeq" id="WP_156742530.1">
    <property type="nucleotide sequence ID" value="NZ_CACRYJ010000058.1"/>
</dbReference>
<feature type="domain" description="SAV-6107-like HEPN" evidence="1">
    <location>
        <begin position="29"/>
        <end position="119"/>
    </location>
</feature>
<dbReference type="AlphaFoldDB" id="A0A7M4DNZ8"/>
<dbReference type="Pfam" id="PF18726">
    <property type="entry name" value="HEPN_SAV_6107"/>
    <property type="match status" value="1"/>
</dbReference>
<evidence type="ECO:0000259" key="1">
    <source>
        <dbReference type="Pfam" id="PF18726"/>
    </source>
</evidence>
<evidence type="ECO:0000313" key="2">
    <source>
        <dbReference type="EMBL" id="VZO39184.1"/>
    </source>
</evidence>
<keyword evidence="3" id="KW-1185">Reference proteome</keyword>
<protein>
    <recommendedName>
        <fullName evidence="1">SAV-6107-like HEPN domain-containing protein</fullName>
    </recommendedName>
</protein>
<evidence type="ECO:0000313" key="3">
    <source>
        <dbReference type="Proteomes" id="UP000419743"/>
    </source>
</evidence>
<accession>A0A7M4DNZ8</accession>
<sequence>MAAYTSPDQLLRRAQAELDEVGVGTGARTVFLHAHMAGLRAAAAVVAVGSGAVSAPARRRRAVRSVWEQLAEAGEQWQPWAVYFASGAPIRAAIDSDRDVALSVERAQETFEAATEFLGLAGEHVLRASAARDQRVSALAS</sequence>
<dbReference type="InterPro" id="IPR040891">
    <property type="entry name" value="HEPN_SAV_6107"/>
</dbReference>
<name>A0A7M4DNZ8_9MICO</name>
<organism evidence="2 3">
    <name type="scientific">Occultella aeris</name>
    <dbReference type="NCBI Taxonomy" id="2761496"/>
    <lineage>
        <taxon>Bacteria</taxon>
        <taxon>Bacillati</taxon>
        <taxon>Actinomycetota</taxon>
        <taxon>Actinomycetes</taxon>
        <taxon>Micrococcales</taxon>
        <taxon>Ruaniaceae</taxon>
        <taxon>Occultella</taxon>
    </lineage>
</organism>
<dbReference type="Proteomes" id="UP000419743">
    <property type="component" value="Unassembled WGS sequence"/>
</dbReference>